<dbReference type="PANTHER" id="PTHR46558">
    <property type="entry name" value="TRACRIPTIONAL REGULATORY PROTEIN-RELATED-RELATED"/>
    <property type="match status" value="1"/>
</dbReference>
<dbReference type="Proteomes" id="UP000650466">
    <property type="component" value="Unassembled WGS sequence"/>
</dbReference>
<protein>
    <submittedName>
        <fullName evidence="3">Helix-turn-helix transcriptional regulator</fullName>
    </submittedName>
</protein>
<dbReference type="Gene3D" id="1.10.260.40">
    <property type="entry name" value="lambda repressor-like DNA-binding domains"/>
    <property type="match status" value="1"/>
</dbReference>
<dbReference type="Pfam" id="PF01381">
    <property type="entry name" value="HTH_3"/>
    <property type="match status" value="1"/>
</dbReference>
<dbReference type="InterPro" id="IPR010982">
    <property type="entry name" value="Lambda_DNA-bd_dom_sf"/>
</dbReference>
<dbReference type="GO" id="GO:0003677">
    <property type="term" value="F:DNA binding"/>
    <property type="evidence" value="ECO:0007669"/>
    <property type="project" value="UniProtKB-KW"/>
</dbReference>
<sequence length="109" mass="12527">MSTLGERIRGIRKNNQLNQIEFANMIGVSQGTLSELEQDKYKPSVDILIVIQEKFKVGIEWLIIGSAEDTYSINLNEKETKLISGFRKLNNDDQDEIIEIIGIKLKRYI</sequence>
<gene>
    <name evidence="3" type="ORF">ICC18_27870</name>
</gene>
<proteinExistence type="predicted"/>
<reference evidence="3" key="1">
    <citation type="submission" date="2020-09" db="EMBL/GenBank/DDBJ databases">
        <title>Draft Genome Sequence of Paenibacillus sp. WST5.</title>
        <authorList>
            <person name="Bao Z."/>
        </authorList>
    </citation>
    <scope>NUCLEOTIDE SEQUENCE</scope>
    <source>
        <strain evidence="3">WST5</strain>
    </source>
</reference>
<dbReference type="PROSITE" id="PS50943">
    <property type="entry name" value="HTH_CROC1"/>
    <property type="match status" value="1"/>
</dbReference>
<dbReference type="PANTHER" id="PTHR46558:SF11">
    <property type="entry name" value="HTH-TYPE TRANSCRIPTIONAL REGULATOR XRE"/>
    <property type="match status" value="1"/>
</dbReference>
<dbReference type="InterPro" id="IPR001387">
    <property type="entry name" value="Cro/C1-type_HTH"/>
</dbReference>
<dbReference type="SUPFAM" id="SSF47413">
    <property type="entry name" value="lambda repressor-like DNA-binding domains"/>
    <property type="match status" value="1"/>
</dbReference>
<comment type="caution">
    <text evidence="3">The sequence shown here is derived from an EMBL/GenBank/DDBJ whole genome shotgun (WGS) entry which is preliminary data.</text>
</comment>
<evidence type="ECO:0000256" key="1">
    <source>
        <dbReference type="ARBA" id="ARBA00023125"/>
    </source>
</evidence>
<evidence type="ECO:0000313" key="4">
    <source>
        <dbReference type="Proteomes" id="UP000650466"/>
    </source>
</evidence>
<dbReference type="SMART" id="SM00530">
    <property type="entry name" value="HTH_XRE"/>
    <property type="match status" value="1"/>
</dbReference>
<keyword evidence="1" id="KW-0238">DNA-binding</keyword>
<accession>A0A926KV60</accession>
<dbReference type="CDD" id="cd00093">
    <property type="entry name" value="HTH_XRE"/>
    <property type="match status" value="1"/>
</dbReference>
<organism evidence="3 4">
    <name type="scientific">Paenibacillus sedimenti</name>
    <dbReference type="NCBI Taxonomy" id="2770274"/>
    <lineage>
        <taxon>Bacteria</taxon>
        <taxon>Bacillati</taxon>
        <taxon>Bacillota</taxon>
        <taxon>Bacilli</taxon>
        <taxon>Bacillales</taxon>
        <taxon>Paenibacillaceae</taxon>
        <taxon>Paenibacillus</taxon>
    </lineage>
</organism>
<evidence type="ECO:0000313" key="3">
    <source>
        <dbReference type="EMBL" id="MBD0383898.1"/>
    </source>
</evidence>
<feature type="domain" description="HTH cro/C1-type" evidence="2">
    <location>
        <begin position="8"/>
        <end position="62"/>
    </location>
</feature>
<dbReference type="AlphaFoldDB" id="A0A926KV60"/>
<name>A0A926KV60_9BACL</name>
<evidence type="ECO:0000259" key="2">
    <source>
        <dbReference type="PROSITE" id="PS50943"/>
    </source>
</evidence>
<dbReference type="EMBL" id="JACVVD010000013">
    <property type="protein sequence ID" value="MBD0383898.1"/>
    <property type="molecule type" value="Genomic_DNA"/>
</dbReference>
<keyword evidence="4" id="KW-1185">Reference proteome</keyword>